<evidence type="ECO:0000256" key="4">
    <source>
        <dbReference type="ARBA" id="ARBA00023004"/>
    </source>
</evidence>
<feature type="domain" description="NADH-ubiquinone oxidoreductase 51kDa subunit iron-sulphur binding" evidence="8">
    <location>
        <begin position="299"/>
        <end position="382"/>
    </location>
</feature>
<reference evidence="9 10" key="1">
    <citation type="submission" date="2016-10" db="EMBL/GenBank/DDBJ databases">
        <authorList>
            <person name="de Groot N.N."/>
        </authorList>
    </citation>
    <scope>NUCLEOTIDE SEQUENCE [LARGE SCALE GENOMIC DNA]</scope>
    <source>
        <strain evidence="9 10">CGMCC 4.3143</strain>
    </source>
</reference>
<keyword evidence="9" id="KW-0830">Ubiquinone</keyword>
<dbReference type="Pfam" id="PF10589">
    <property type="entry name" value="NADH_4Fe-4S"/>
    <property type="match status" value="1"/>
</dbReference>
<evidence type="ECO:0000259" key="8">
    <source>
        <dbReference type="Pfam" id="PF10589"/>
    </source>
</evidence>
<dbReference type="STRING" id="366584.SAMN05216377_101259"/>
<dbReference type="Pfam" id="PF01512">
    <property type="entry name" value="Complex1_51K"/>
    <property type="match status" value="1"/>
</dbReference>
<evidence type="ECO:0000259" key="6">
    <source>
        <dbReference type="Pfam" id="PF01512"/>
    </source>
</evidence>
<evidence type="ECO:0000256" key="2">
    <source>
        <dbReference type="ARBA" id="ARBA00022485"/>
    </source>
</evidence>
<dbReference type="Gene3D" id="3.40.50.11540">
    <property type="entry name" value="NADH-ubiquinone oxidoreductase 51kDa subunit"/>
    <property type="match status" value="1"/>
</dbReference>
<keyword evidence="2" id="KW-0004">4Fe-4S</keyword>
<dbReference type="Gene3D" id="1.20.1440.230">
    <property type="entry name" value="NADH-ubiquinone oxidoreductase 51kDa subunit, iron-sulphur binding domain"/>
    <property type="match status" value="1"/>
</dbReference>
<sequence length="402" mass="40819">MTAPPAATPRLLAEPAATHRRDALAAHLERHGPLPSPSPHALVAAVEAAGLRGRGGAGFPTATKLRSVRGRRRTVVANGAEGEPASLKDAALLACSPHLVLDGLALVADALGATDAVLAVPDATGLRRHLAGRTDRVPVRVVEVPDRYVASQETALVRFLGGGPALPTPTRPSAAGTLVDNVETLAHLALIARNGPDWFRSVGHPELPGTLLVTAGGAVAAPGVVEVPAGTAVRAALDLAGGPTEPVQTVLSGGYGGAWLPAAAVDTPLDHAALRAAGSTLGVPVLLALPARACGLTQTAYLLQFLAGQSAGQCGPCRFGLRDVATDLALIAAAAPDAHLAHDRVRRRLGLVTGRGVCALPDGAARLAHSALRVFGDDLHHHLTGRPCRGAAAAPLFPGVWR</sequence>
<feature type="domain" description="NADH-ubiquinone oxidoreductase 51kDa subunit FMN-binding" evidence="6">
    <location>
        <begin position="46"/>
        <end position="188"/>
    </location>
</feature>
<dbReference type="EMBL" id="FNBE01000001">
    <property type="protein sequence ID" value="SDE58906.1"/>
    <property type="molecule type" value="Genomic_DNA"/>
</dbReference>
<organism evidence="9 10">
    <name type="scientific">Pseudonocardia oroxyli</name>
    <dbReference type="NCBI Taxonomy" id="366584"/>
    <lineage>
        <taxon>Bacteria</taxon>
        <taxon>Bacillati</taxon>
        <taxon>Actinomycetota</taxon>
        <taxon>Actinomycetes</taxon>
        <taxon>Pseudonocardiales</taxon>
        <taxon>Pseudonocardiaceae</taxon>
        <taxon>Pseudonocardia</taxon>
    </lineage>
</organism>
<evidence type="ECO:0000256" key="3">
    <source>
        <dbReference type="ARBA" id="ARBA00022723"/>
    </source>
</evidence>
<keyword evidence="3" id="KW-0479">Metal-binding</keyword>
<evidence type="ECO:0000256" key="5">
    <source>
        <dbReference type="ARBA" id="ARBA00023014"/>
    </source>
</evidence>
<dbReference type="GO" id="GO:0046872">
    <property type="term" value="F:metal ion binding"/>
    <property type="evidence" value="ECO:0007669"/>
    <property type="project" value="UniProtKB-KW"/>
</dbReference>
<accession>A0A1G7E621</accession>
<dbReference type="SUPFAM" id="SSF142984">
    <property type="entry name" value="Nqo1 middle domain-like"/>
    <property type="match status" value="1"/>
</dbReference>
<dbReference type="InterPro" id="IPR037207">
    <property type="entry name" value="Nuop51_4Fe4S-bd_sf"/>
</dbReference>
<dbReference type="InterPro" id="IPR037225">
    <property type="entry name" value="Nuo51_FMN-bd_sf"/>
</dbReference>
<dbReference type="Proteomes" id="UP000198967">
    <property type="component" value="Unassembled WGS sequence"/>
</dbReference>
<dbReference type="InterPro" id="IPR019554">
    <property type="entry name" value="Soluble_ligand-bd"/>
</dbReference>
<keyword evidence="10" id="KW-1185">Reference proteome</keyword>
<name>A0A1G7E621_PSEOR</name>
<keyword evidence="4" id="KW-0408">Iron</keyword>
<dbReference type="SUPFAM" id="SSF140490">
    <property type="entry name" value="Nqo1C-terminal domain-like"/>
    <property type="match status" value="1"/>
</dbReference>
<gene>
    <name evidence="9" type="ORF">SAMN05216377_101259</name>
</gene>
<dbReference type="PANTHER" id="PTHR43578:SF3">
    <property type="entry name" value="NADH-QUINONE OXIDOREDUCTASE SUBUNIT F"/>
    <property type="match status" value="1"/>
</dbReference>
<dbReference type="OrthoDB" id="9805533at2"/>
<comment type="similarity">
    <text evidence="1">Belongs to the complex I 51 kDa subunit family.</text>
</comment>
<evidence type="ECO:0000256" key="1">
    <source>
        <dbReference type="ARBA" id="ARBA00007523"/>
    </source>
</evidence>
<dbReference type="Gene3D" id="3.10.20.600">
    <property type="match status" value="1"/>
</dbReference>
<dbReference type="GO" id="GO:0051539">
    <property type="term" value="F:4 iron, 4 sulfur cluster binding"/>
    <property type="evidence" value="ECO:0007669"/>
    <property type="project" value="UniProtKB-KW"/>
</dbReference>
<evidence type="ECO:0000313" key="10">
    <source>
        <dbReference type="Proteomes" id="UP000198967"/>
    </source>
</evidence>
<proteinExistence type="inferred from homology"/>
<evidence type="ECO:0000313" key="9">
    <source>
        <dbReference type="EMBL" id="SDE58906.1"/>
    </source>
</evidence>
<keyword evidence="5" id="KW-0411">Iron-sulfur</keyword>
<evidence type="ECO:0000259" key="7">
    <source>
        <dbReference type="Pfam" id="PF10531"/>
    </source>
</evidence>
<dbReference type="InterPro" id="IPR011538">
    <property type="entry name" value="Nuo51_FMN-bd"/>
</dbReference>
<dbReference type="PANTHER" id="PTHR43578">
    <property type="entry name" value="NADH-QUINONE OXIDOREDUCTASE SUBUNIT F"/>
    <property type="match status" value="1"/>
</dbReference>
<feature type="domain" description="Soluble ligand binding" evidence="7">
    <location>
        <begin position="214"/>
        <end position="248"/>
    </location>
</feature>
<dbReference type="SUPFAM" id="SSF142019">
    <property type="entry name" value="Nqo1 FMN-binding domain-like"/>
    <property type="match status" value="1"/>
</dbReference>
<protein>
    <submittedName>
        <fullName evidence="9">NADH:ubiquinone oxidoreductase, NADH-binding subunit (Chain F)</fullName>
    </submittedName>
</protein>
<dbReference type="Pfam" id="PF10531">
    <property type="entry name" value="SLBB"/>
    <property type="match status" value="1"/>
</dbReference>
<dbReference type="InterPro" id="IPR019575">
    <property type="entry name" value="Nuop51_4Fe4S-bd"/>
</dbReference>
<dbReference type="RefSeq" id="WP_093075216.1">
    <property type="nucleotide sequence ID" value="NZ_FNBE01000001.1"/>
</dbReference>
<dbReference type="AlphaFoldDB" id="A0A1G7E621"/>